<accession>G9MXU5</accession>
<gene>
    <name evidence="1" type="ORF">TRIVIDRAFT_154160</name>
</gene>
<dbReference type="GeneID" id="25788263"/>
<comment type="caution">
    <text evidence="1">The sequence shown here is derived from an EMBL/GenBank/DDBJ whole genome shotgun (WGS) entry which is preliminary data.</text>
</comment>
<reference evidence="1 2" key="1">
    <citation type="journal article" date="2011" name="Genome Biol.">
        <title>Comparative genome sequence analysis underscores mycoparasitism as the ancestral life style of Trichoderma.</title>
        <authorList>
            <person name="Kubicek C.P."/>
            <person name="Herrera-Estrella A."/>
            <person name="Seidl-Seiboth V."/>
            <person name="Martinez D.A."/>
            <person name="Druzhinina I.S."/>
            <person name="Thon M."/>
            <person name="Zeilinger S."/>
            <person name="Casas-Flores S."/>
            <person name="Horwitz B.A."/>
            <person name="Mukherjee P.K."/>
            <person name="Mukherjee M."/>
            <person name="Kredics L."/>
            <person name="Alcaraz L.D."/>
            <person name="Aerts A."/>
            <person name="Antal Z."/>
            <person name="Atanasova L."/>
            <person name="Cervantes-Badillo M.G."/>
            <person name="Challacombe J."/>
            <person name="Chertkov O."/>
            <person name="McCluskey K."/>
            <person name="Coulpier F."/>
            <person name="Deshpande N."/>
            <person name="von Doehren H."/>
            <person name="Ebbole D.J."/>
            <person name="Esquivel-Naranjo E.U."/>
            <person name="Fekete E."/>
            <person name="Flipphi M."/>
            <person name="Glaser F."/>
            <person name="Gomez-Rodriguez E.Y."/>
            <person name="Gruber S."/>
            <person name="Han C."/>
            <person name="Henrissat B."/>
            <person name="Hermosa R."/>
            <person name="Hernandez-Onate M."/>
            <person name="Karaffa L."/>
            <person name="Kosti I."/>
            <person name="Le Crom S."/>
            <person name="Lindquist E."/>
            <person name="Lucas S."/>
            <person name="Luebeck M."/>
            <person name="Luebeck P.S."/>
            <person name="Margeot A."/>
            <person name="Metz B."/>
            <person name="Misra M."/>
            <person name="Nevalainen H."/>
            <person name="Omann M."/>
            <person name="Packer N."/>
            <person name="Perrone G."/>
            <person name="Uresti-Rivera E.E."/>
            <person name="Salamov A."/>
            <person name="Schmoll M."/>
            <person name="Seiboth B."/>
            <person name="Shapiro H."/>
            <person name="Sukno S."/>
            <person name="Tamayo-Ramos J.A."/>
            <person name="Tisch D."/>
            <person name="Wiest A."/>
            <person name="Wilkinson H.H."/>
            <person name="Zhang M."/>
            <person name="Coutinho P.M."/>
            <person name="Kenerley C.M."/>
            <person name="Monte E."/>
            <person name="Baker S.E."/>
            <person name="Grigoriev I.V."/>
        </authorList>
    </citation>
    <scope>NUCLEOTIDE SEQUENCE [LARGE SCALE GENOMIC DNA]</scope>
    <source>
        <strain evidence="2">Gv29-8 / FGSC 10586</strain>
    </source>
</reference>
<dbReference type="AlphaFoldDB" id="G9MXU5"/>
<evidence type="ECO:0000313" key="2">
    <source>
        <dbReference type="Proteomes" id="UP000007115"/>
    </source>
</evidence>
<dbReference type="RefSeq" id="XP_013954901.1">
    <property type="nucleotide sequence ID" value="XM_014099426.1"/>
</dbReference>
<name>G9MXU5_HYPVG</name>
<evidence type="ECO:0000313" key="1">
    <source>
        <dbReference type="EMBL" id="EHK20706.1"/>
    </source>
</evidence>
<sequence>MHADNLVNELCFDLSRFNSKVYSMSNFVNSLVNHEDNGNLLSYEQTIKYAEFPVLGLHPDEKEIFGEDIHVEHDEVFRALDWLKSKGVTDIIELTVPDRLVNPHDEQKIGEYVGKFKIEVLDWKFLDMSIATFRTPSDSEGKDADSTGGNSLHRIRELHLYSSGKRAVISHWLGPDGVPSLPNVRCIEIQAFFFSPPSIQILTI</sequence>
<protein>
    <submittedName>
        <fullName evidence="1">Uncharacterized protein</fullName>
    </submittedName>
</protein>
<dbReference type="Proteomes" id="UP000007115">
    <property type="component" value="Unassembled WGS sequence"/>
</dbReference>
<keyword evidence="2" id="KW-1185">Reference proteome</keyword>
<dbReference type="InParanoid" id="G9MXU5"/>
<dbReference type="EMBL" id="ABDF02000078">
    <property type="protein sequence ID" value="EHK20706.1"/>
    <property type="molecule type" value="Genomic_DNA"/>
</dbReference>
<organism evidence="1 2">
    <name type="scientific">Hypocrea virens (strain Gv29-8 / FGSC 10586)</name>
    <name type="common">Gliocladium virens</name>
    <name type="synonym">Trichoderma virens</name>
    <dbReference type="NCBI Taxonomy" id="413071"/>
    <lineage>
        <taxon>Eukaryota</taxon>
        <taxon>Fungi</taxon>
        <taxon>Dikarya</taxon>
        <taxon>Ascomycota</taxon>
        <taxon>Pezizomycotina</taxon>
        <taxon>Sordariomycetes</taxon>
        <taxon>Hypocreomycetidae</taxon>
        <taxon>Hypocreales</taxon>
        <taxon>Hypocreaceae</taxon>
        <taxon>Trichoderma</taxon>
    </lineage>
</organism>
<dbReference type="VEuPathDB" id="FungiDB:TRIVIDRAFT_154160"/>
<dbReference type="STRING" id="413071.G9MXU5"/>
<dbReference type="OrthoDB" id="3565018at2759"/>
<dbReference type="HOGENOM" id="CLU_1506922_0_0_1"/>
<dbReference type="eggNOG" id="ENOG502QV1T">
    <property type="taxonomic scope" value="Eukaryota"/>
</dbReference>
<proteinExistence type="predicted"/>